<proteinExistence type="predicted"/>
<reference evidence="2" key="2">
    <citation type="submission" date="2017-10" db="EMBL/GenBank/DDBJ databases">
        <title>Ladona fulva Genome sequencing and assembly.</title>
        <authorList>
            <person name="Murali S."/>
            <person name="Richards S."/>
            <person name="Bandaranaike D."/>
            <person name="Bellair M."/>
            <person name="Blankenburg K."/>
            <person name="Chao H."/>
            <person name="Dinh H."/>
            <person name="Doddapaneni H."/>
            <person name="Dugan-Rocha S."/>
            <person name="Elkadiri S."/>
            <person name="Gnanaolivu R."/>
            <person name="Hernandez B."/>
            <person name="Skinner E."/>
            <person name="Javaid M."/>
            <person name="Lee S."/>
            <person name="Li M."/>
            <person name="Ming W."/>
            <person name="Munidasa M."/>
            <person name="Muniz J."/>
            <person name="Nguyen L."/>
            <person name="Hughes D."/>
            <person name="Osuji N."/>
            <person name="Pu L.-L."/>
            <person name="Puazo M."/>
            <person name="Qu C."/>
            <person name="Quiroz J."/>
            <person name="Raj R."/>
            <person name="Weissenberger G."/>
            <person name="Xin Y."/>
            <person name="Zou X."/>
            <person name="Han Y."/>
            <person name="Worley K."/>
            <person name="Muzny D."/>
            <person name="Gibbs R."/>
        </authorList>
    </citation>
    <scope>NUCLEOTIDE SEQUENCE</scope>
    <source>
        <strain evidence="2">Sampled in the wild</strain>
    </source>
</reference>
<accession>A0A8K0KRG5</accession>
<comment type="caution">
    <text evidence="2">The sequence shown here is derived from an EMBL/GenBank/DDBJ whole genome shotgun (WGS) entry which is preliminary data.</text>
</comment>
<feature type="compositionally biased region" description="Low complexity" evidence="1">
    <location>
        <begin position="108"/>
        <end position="120"/>
    </location>
</feature>
<dbReference type="Proteomes" id="UP000792457">
    <property type="component" value="Unassembled WGS sequence"/>
</dbReference>
<sequence length="142" mass="15255">MVLFPPLISDGRLHSLRLESIHGNSAALRAMFPRPTVSFRADSFHKHFVIRYEPGVREEGVIGVGARVGGGGGEGPALPLAVPLLMLMAVGFAHWRRLKVDVDGAVGGSSSAESVRGSRSADTTLASEERVQNRKKTKPRKT</sequence>
<protein>
    <submittedName>
        <fullName evidence="2">Uncharacterized protein</fullName>
    </submittedName>
</protein>
<evidence type="ECO:0000313" key="3">
    <source>
        <dbReference type="Proteomes" id="UP000792457"/>
    </source>
</evidence>
<keyword evidence="3" id="KW-1185">Reference proteome</keyword>
<reference evidence="2" key="1">
    <citation type="submission" date="2013-04" db="EMBL/GenBank/DDBJ databases">
        <authorList>
            <person name="Qu J."/>
            <person name="Murali S.C."/>
            <person name="Bandaranaike D."/>
            <person name="Bellair M."/>
            <person name="Blankenburg K."/>
            <person name="Chao H."/>
            <person name="Dinh H."/>
            <person name="Doddapaneni H."/>
            <person name="Downs B."/>
            <person name="Dugan-Rocha S."/>
            <person name="Elkadiri S."/>
            <person name="Gnanaolivu R.D."/>
            <person name="Hernandez B."/>
            <person name="Javaid M."/>
            <person name="Jayaseelan J.C."/>
            <person name="Lee S."/>
            <person name="Li M."/>
            <person name="Ming W."/>
            <person name="Munidasa M."/>
            <person name="Muniz J."/>
            <person name="Nguyen L."/>
            <person name="Ongeri F."/>
            <person name="Osuji N."/>
            <person name="Pu L.-L."/>
            <person name="Puazo M."/>
            <person name="Qu C."/>
            <person name="Quiroz J."/>
            <person name="Raj R."/>
            <person name="Weissenberger G."/>
            <person name="Xin Y."/>
            <person name="Zou X."/>
            <person name="Han Y."/>
            <person name="Richards S."/>
            <person name="Worley K."/>
            <person name="Muzny D."/>
            <person name="Gibbs R."/>
        </authorList>
    </citation>
    <scope>NUCLEOTIDE SEQUENCE</scope>
    <source>
        <strain evidence="2">Sampled in the wild</strain>
    </source>
</reference>
<evidence type="ECO:0000256" key="1">
    <source>
        <dbReference type="SAM" id="MobiDB-lite"/>
    </source>
</evidence>
<organism evidence="2 3">
    <name type="scientific">Ladona fulva</name>
    <name type="common">Scarce chaser dragonfly</name>
    <name type="synonym">Libellula fulva</name>
    <dbReference type="NCBI Taxonomy" id="123851"/>
    <lineage>
        <taxon>Eukaryota</taxon>
        <taxon>Metazoa</taxon>
        <taxon>Ecdysozoa</taxon>
        <taxon>Arthropoda</taxon>
        <taxon>Hexapoda</taxon>
        <taxon>Insecta</taxon>
        <taxon>Pterygota</taxon>
        <taxon>Palaeoptera</taxon>
        <taxon>Odonata</taxon>
        <taxon>Epiprocta</taxon>
        <taxon>Anisoptera</taxon>
        <taxon>Libelluloidea</taxon>
        <taxon>Libellulidae</taxon>
        <taxon>Ladona</taxon>
    </lineage>
</organism>
<dbReference type="AlphaFoldDB" id="A0A8K0KRG5"/>
<dbReference type="EMBL" id="KZ309354">
    <property type="protein sequence ID" value="KAG8238425.1"/>
    <property type="molecule type" value="Genomic_DNA"/>
</dbReference>
<name>A0A8K0KRG5_LADFU</name>
<feature type="region of interest" description="Disordered" evidence="1">
    <location>
        <begin position="106"/>
        <end position="142"/>
    </location>
</feature>
<evidence type="ECO:0000313" key="2">
    <source>
        <dbReference type="EMBL" id="KAG8238425.1"/>
    </source>
</evidence>
<feature type="compositionally biased region" description="Basic residues" evidence="1">
    <location>
        <begin position="133"/>
        <end position="142"/>
    </location>
</feature>
<gene>
    <name evidence="2" type="ORF">J437_LFUL002882</name>
</gene>